<comment type="caution">
    <text evidence="3">The sequence shown here is derived from an EMBL/GenBank/DDBJ whole genome shotgun (WGS) entry which is preliminary data.</text>
</comment>
<organism evidence="3 4">
    <name type="scientific">Phascolomyces articulosus</name>
    <dbReference type="NCBI Taxonomy" id="60185"/>
    <lineage>
        <taxon>Eukaryota</taxon>
        <taxon>Fungi</taxon>
        <taxon>Fungi incertae sedis</taxon>
        <taxon>Mucoromycota</taxon>
        <taxon>Mucoromycotina</taxon>
        <taxon>Mucoromycetes</taxon>
        <taxon>Mucorales</taxon>
        <taxon>Lichtheimiaceae</taxon>
        <taxon>Phascolomyces</taxon>
    </lineage>
</organism>
<dbReference type="Pfam" id="PF14816">
    <property type="entry name" value="CANIN"/>
    <property type="match status" value="1"/>
</dbReference>
<evidence type="ECO:0000256" key="1">
    <source>
        <dbReference type="SAM" id="MobiDB-lite"/>
    </source>
</evidence>
<feature type="domain" description="Coiled-coil SMC6 And NSE5 INteracting (CANIN)" evidence="2">
    <location>
        <begin position="126"/>
        <end position="385"/>
    </location>
</feature>
<gene>
    <name evidence="3" type="ORF">BDA99DRAFT_534983</name>
</gene>
<feature type="compositionally biased region" description="Basic and acidic residues" evidence="1">
    <location>
        <begin position="541"/>
        <end position="558"/>
    </location>
</feature>
<dbReference type="InterPro" id="IPR044276">
    <property type="entry name" value="CANIN_dom"/>
</dbReference>
<feature type="compositionally biased region" description="Low complexity" evidence="1">
    <location>
        <begin position="559"/>
        <end position="574"/>
    </location>
</feature>
<evidence type="ECO:0000313" key="4">
    <source>
        <dbReference type="Proteomes" id="UP001209540"/>
    </source>
</evidence>
<evidence type="ECO:0000313" key="3">
    <source>
        <dbReference type="EMBL" id="KAI9268888.1"/>
    </source>
</evidence>
<evidence type="ECO:0000259" key="2">
    <source>
        <dbReference type="Pfam" id="PF14816"/>
    </source>
</evidence>
<feature type="region of interest" description="Disordered" evidence="1">
    <location>
        <begin position="472"/>
        <end position="576"/>
    </location>
</feature>
<reference evidence="3" key="1">
    <citation type="journal article" date="2022" name="IScience">
        <title>Evolution of zygomycete secretomes and the origins of terrestrial fungal ecologies.</title>
        <authorList>
            <person name="Chang Y."/>
            <person name="Wang Y."/>
            <person name="Mondo S."/>
            <person name="Ahrendt S."/>
            <person name="Andreopoulos W."/>
            <person name="Barry K."/>
            <person name="Beard J."/>
            <person name="Benny G.L."/>
            <person name="Blankenship S."/>
            <person name="Bonito G."/>
            <person name="Cuomo C."/>
            <person name="Desiro A."/>
            <person name="Gervers K.A."/>
            <person name="Hundley H."/>
            <person name="Kuo A."/>
            <person name="LaButti K."/>
            <person name="Lang B.F."/>
            <person name="Lipzen A."/>
            <person name="O'Donnell K."/>
            <person name="Pangilinan J."/>
            <person name="Reynolds N."/>
            <person name="Sandor L."/>
            <person name="Smith M.E."/>
            <person name="Tsang A."/>
            <person name="Grigoriev I.V."/>
            <person name="Stajich J.E."/>
            <person name="Spatafora J.W."/>
        </authorList>
    </citation>
    <scope>NUCLEOTIDE SEQUENCE</scope>
    <source>
        <strain evidence="3">RSA 2281</strain>
    </source>
</reference>
<sequence>MSDSLSQLKPSIPDYPLKNAGMSTLQIPTRRSRRLLDKEENVRPEEQPTQSYSTTIATTKPKPKPLDTLVLNKRRRIGNRQRDTELEAAFAALNDETSYDDIVFDKEEEKKEENPVEPPNLDYLDEQTLLEDDNAEKSDSDTEQISLEETAKHAREYLEEDLSNKFIKVISNTKNARKEEPRYRFFKKKCTLPDPLLLEDGLAGADTEKENYIFELSSSYEGRKFLLSSGALLHWHRKNWPCPHSIYQWLFEIVAFEPDKFVSKHAYSTLESLWANLGPERAPYQKPISGKRNTNRYIDVASFRCILASYGAVKTELEDSNTENSLTQMSEDWSENVTGDQHIPLEQFSSALRLFGYSIRSWPVVYSTDDIKYIVRILLQIRLDRVGDYIARDVENTIESTLSALDDGTWKTELRDLAANLVNRFPTTQLQTQITKAMKPTYERCAYLKRMIAVTSLNLALEVALSKIKPEIPTEKPRPQQPNQQPQPQHPESESELEPEPEPQQQQHTASPHIMTASNVIRAPGDSPSSSSNYTTPESSPGRRESITETKHEVENHDNGNNNNNNGNMDVDMGSENSNTATMLRQASFLSDAMSLDEEYKSAASSLGTTPSNSNNFSVSNVSTTSITIAEKPQQTSSQENTMSTPMPTPPPPIYAQAPSDKKVLTQLLDTIKNKHSIFKIRDPNLNYDDVLNQVTLLAEAIGANEAEMVKEKMLQVIVWEIISELQQLNRRIGGGLGSYSRTKANEAVQRLWTRLAYMKGRDDTMAYEDHVA</sequence>
<dbReference type="AlphaFoldDB" id="A0AAD5K4A6"/>
<dbReference type="Proteomes" id="UP001209540">
    <property type="component" value="Unassembled WGS sequence"/>
</dbReference>
<feature type="region of interest" description="Disordered" evidence="1">
    <location>
        <begin position="1"/>
        <end position="65"/>
    </location>
</feature>
<feature type="compositionally biased region" description="Basic and acidic residues" evidence="1">
    <location>
        <begin position="34"/>
        <end position="46"/>
    </location>
</feature>
<name>A0AAD5K4A6_9FUNG</name>
<feature type="region of interest" description="Disordered" evidence="1">
    <location>
        <begin position="630"/>
        <end position="651"/>
    </location>
</feature>
<accession>A0AAD5K4A6</accession>
<protein>
    <recommendedName>
        <fullName evidence="2">Coiled-coil SMC6 And NSE5 INteracting (CANIN) domain-containing protein</fullName>
    </recommendedName>
</protein>
<reference evidence="3" key="2">
    <citation type="submission" date="2023-02" db="EMBL/GenBank/DDBJ databases">
        <authorList>
            <consortium name="DOE Joint Genome Institute"/>
            <person name="Mondo S.J."/>
            <person name="Chang Y."/>
            <person name="Wang Y."/>
            <person name="Ahrendt S."/>
            <person name="Andreopoulos W."/>
            <person name="Barry K."/>
            <person name="Beard J."/>
            <person name="Benny G.L."/>
            <person name="Blankenship S."/>
            <person name="Bonito G."/>
            <person name="Cuomo C."/>
            <person name="Desiro A."/>
            <person name="Gervers K.A."/>
            <person name="Hundley H."/>
            <person name="Kuo A."/>
            <person name="LaButti K."/>
            <person name="Lang B.F."/>
            <person name="Lipzen A."/>
            <person name="O'Donnell K."/>
            <person name="Pangilinan J."/>
            <person name="Reynolds N."/>
            <person name="Sandor L."/>
            <person name="Smith M.W."/>
            <person name="Tsang A."/>
            <person name="Grigoriev I.V."/>
            <person name="Stajich J.E."/>
            <person name="Spatafora J.W."/>
        </authorList>
    </citation>
    <scope>NUCLEOTIDE SEQUENCE</scope>
    <source>
        <strain evidence="3">RSA 2281</strain>
    </source>
</reference>
<proteinExistence type="predicted"/>
<dbReference type="EMBL" id="JAIXMP010000008">
    <property type="protein sequence ID" value="KAI9268888.1"/>
    <property type="molecule type" value="Genomic_DNA"/>
</dbReference>
<feature type="compositionally biased region" description="Low complexity" evidence="1">
    <location>
        <begin position="527"/>
        <end position="540"/>
    </location>
</feature>
<feature type="compositionally biased region" description="Polar residues" evidence="1">
    <location>
        <begin position="47"/>
        <end position="58"/>
    </location>
</feature>
<keyword evidence="4" id="KW-1185">Reference proteome</keyword>